<dbReference type="PANTHER" id="PTHR47027:SF20">
    <property type="entry name" value="REVERSE TRANSCRIPTASE-LIKE PROTEIN WITH RNA-DIRECTED DNA POLYMERASE DOMAIN"/>
    <property type="match status" value="1"/>
</dbReference>
<feature type="chain" id="PRO_5043269472" evidence="2">
    <location>
        <begin position="23"/>
        <end position="3386"/>
    </location>
</feature>
<evidence type="ECO:0000313" key="3">
    <source>
        <dbReference type="EMBL" id="CAI3972968.1"/>
    </source>
</evidence>
<name>A0A9P1BI96_9DINO</name>
<feature type="compositionally biased region" description="Basic and acidic residues" evidence="1">
    <location>
        <begin position="3368"/>
        <end position="3379"/>
    </location>
</feature>
<evidence type="ECO:0000313" key="6">
    <source>
        <dbReference type="Proteomes" id="UP001152797"/>
    </source>
</evidence>
<dbReference type="SUPFAM" id="SSF56219">
    <property type="entry name" value="DNase I-like"/>
    <property type="match status" value="1"/>
</dbReference>
<dbReference type="EMBL" id="CAMXCT020000046">
    <property type="protein sequence ID" value="CAL1126343.1"/>
    <property type="molecule type" value="Genomic_DNA"/>
</dbReference>
<feature type="compositionally biased region" description="Low complexity" evidence="1">
    <location>
        <begin position="3115"/>
        <end position="3133"/>
    </location>
</feature>
<dbReference type="SUPFAM" id="SSF53098">
    <property type="entry name" value="Ribonuclease H-like"/>
    <property type="match status" value="1"/>
</dbReference>
<dbReference type="InterPro" id="IPR012337">
    <property type="entry name" value="RNaseH-like_sf"/>
</dbReference>
<protein>
    <submittedName>
        <fullName evidence="5">RNase H type-1 domain-containing protein</fullName>
    </submittedName>
</protein>
<reference evidence="4" key="2">
    <citation type="submission" date="2024-04" db="EMBL/GenBank/DDBJ databases">
        <authorList>
            <person name="Chen Y."/>
            <person name="Shah S."/>
            <person name="Dougan E. K."/>
            <person name="Thang M."/>
            <person name="Chan C."/>
        </authorList>
    </citation>
    <scope>NUCLEOTIDE SEQUENCE [LARGE SCALE GENOMIC DNA]</scope>
</reference>
<feature type="compositionally biased region" description="Basic residues" evidence="1">
    <location>
        <begin position="138"/>
        <end position="154"/>
    </location>
</feature>
<keyword evidence="6" id="KW-1185">Reference proteome</keyword>
<feature type="signal peptide" evidence="2">
    <location>
        <begin position="1"/>
        <end position="22"/>
    </location>
</feature>
<dbReference type="OrthoDB" id="6761586at2759"/>
<evidence type="ECO:0000256" key="1">
    <source>
        <dbReference type="SAM" id="MobiDB-lite"/>
    </source>
</evidence>
<dbReference type="PANTHER" id="PTHR47027">
    <property type="entry name" value="REVERSE TRANSCRIPTASE DOMAIN-CONTAINING PROTEIN"/>
    <property type="match status" value="1"/>
</dbReference>
<reference evidence="3" key="1">
    <citation type="submission" date="2022-10" db="EMBL/GenBank/DDBJ databases">
        <authorList>
            <person name="Chen Y."/>
            <person name="Dougan E. K."/>
            <person name="Chan C."/>
            <person name="Rhodes N."/>
            <person name="Thang M."/>
        </authorList>
    </citation>
    <scope>NUCLEOTIDE SEQUENCE</scope>
</reference>
<feature type="region of interest" description="Disordered" evidence="1">
    <location>
        <begin position="3364"/>
        <end position="3386"/>
    </location>
</feature>
<dbReference type="EMBL" id="CAMXCT030000046">
    <property type="protein sequence ID" value="CAL4760280.1"/>
    <property type="molecule type" value="Genomic_DNA"/>
</dbReference>
<proteinExistence type="predicted"/>
<accession>A0A9P1BI96</accession>
<comment type="caution">
    <text evidence="3">The sequence shown here is derived from an EMBL/GenBank/DDBJ whole genome shotgun (WGS) entry which is preliminary data.</text>
</comment>
<evidence type="ECO:0000256" key="2">
    <source>
        <dbReference type="SAM" id="SignalP"/>
    </source>
</evidence>
<dbReference type="Proteomes" id="UP001152797">
    <property type="component" value="Unassembled WGS sequence"/>
</dbReference>
<organism evidence="3">
    <name type="scientific">Cladocopium goreaui</name>
    <dbReference type="NCBI Taxonomy" id="2562237"/>
    <lineage>
        <taxon>Eukaryota</taxon>
        <taxon>Sar</taxon>
        <taxon>Alveolata</taxon>
        <taxon>Dinophyceae</taxon>
        <taxon>Suessiales</taxon>
        <taxon>Symbiodiniaceae</taxon>
        <taxon>Cladocopium</taxon>
    </lineage>
</organism>
<feature type="compositionally biased region" description="Pro residues" evidence="1">
    <location>
        <begin position="181"/>
        <end position="195"/>
    </location>
</feature>
<feature type="region of interest" description="Disordered" evidence="1">
    <location>
        <begin position="125"/>
        <end position="197"/>
    </location>
</feature>
<evidence type="ECO:0000313" key="5">
    <source>
        <dbReference type="EMBL" id="CAL4760280.1"/>
    </source>
</evidence>
<dbReference type="EMBL" id="CAMXCT010000046">
    <property type="protein sequence ID" value="CAI3972968.1"/>
    <property type="molecule type" value="Genomic_DNA"/>
</dbReference>
<sequence>MGRSLALRPFLCLHFLLSFGFALDFVNVLDFKYGIGIYQTIFRVLGDHHSRDCGLLRAIVKAMQSQNAPWRCLQCQQLRKHSASHCQTCHLPWQTAMDRTYIHGIKQSAASSQAYQQQWNYHGGHQYYQGEQSPRSQKSPRRYQSPKKKTPRGGKGKDSAGFGPPMQYQPYQHLQPQGYPAMPPLPPPSGPPPWAHPGAPTMMPMMNMMPMQNTQAPPPQPCNPVPVFAPLAVPAPSVPTGMQEQVPNELLNYLQKRSVDLPLDVQQKVQSESRKQGKRAIKDLQVAAKSLGEARTAYEEALLARTQHISSWKSFLAEAVKNWTDYAKMFEQNEQALQMRISSAREQFQEAKECLDASKTAAGQVTEISDEEELPGDSETSAMQITESIQTLSNSLLKLSKDAESIQVEGGLSMTLWYSSRKPDVFDVPAIAALKWSHSFICEPDFCCEFGAREAAQKLALEVALDGCHHVLPDQRSSSYPRTSTRPNLHVGFADVTHLRLSFEDDWKFHEFCLPSRYFSSGITPWSGCPKIAEMKQSRFQVCPWHDGGLARSGEPTYPIVASCSGRPPDESQFCPLSMDFTSIANVAVADPRVMPGVSSGDFSGRIASTEGQTTVLPNGDGSTMLQLSIQRFVEVCSSWHEHWQPQQLKVSPEQVVHPSLRSERFGNPQGLPPPRPLSRFHGRDFDTLANYFASGSMIECEEEGPIAYVETWYIHHLQWPQCREPRAVKLFQDPATWLEDLLEPWRDLIDPSIDITIFLVRPSPPCPWTQCILAHLIIEQAPRPDQVVGLISVYDANFRGATIDHSAFSLPSLMSAQAVIRTADLQETCRSRSCAVRRGEIPFGLFDVDHVDPGMSLVVFVRDNGLFATSSAAANDDIVLMQRPLTPVPEGPQADAADDDQGPIFNFNPNAAPFCAPILFHLVLPVPPNTGPEVAAHVLLVQNPQDTFSSSVVTVFEELPQLPSFVDIEEPATANGVQQELKTFGISCEVLLLSSGHVALCLPTETHQNPNLRHFAYLPQCDPWTVHLHSMPVDSVSEIDHMRHLYKLGFEKAVLLHERHGDYDITEILFKESFGELPTSPGKQKTLPPWPQQQAVRKLDKMYHPSRAELSADCTLNCGITTDDLQAFFTSTKGSLCTSFENLDMPEICSQHFATLSHHSHFDRLVIYADGSSQARSRHIAPQLNEEVGIPDAWCFLVLGETYTSCNTSELSLIGWSSHQVRCDTDQDWYVGADRIGSAITEREALTWAMIWRIGQNSNIPTLFRSDSLLALQQAKGDIGSICCDMSFQTLRGCAQLLEAALAPGDFILDHVPGHAGDPFNEFCDWGAKYEGRQGFYLQRPKFCLTTWRPLIPYLWMLFDQKAGIPPFKGTGFAVDPPALPPEAPPAPKQQPSFKTSVIDFTISIATGNVLSLGQGPAGFKGKLDYLRSQFKDLHLNFLGVQETRAEAGSSLRNGILRLSSGADKGHGGVELWCNLAQPIALCNGKSICLARSHFTVVCHDSRRLLVRVLHEHFEAWFLVGYAPHSGYSRQEREQWWKATQDLVLDFVDGQTPLFVCIDANAGPGEEFTIDYVLIPVHWIEHCSSSRILEDFDLGNKVIDHAVHAVELQWQQTRTVSKSTGASLTGFDRNRIQQTLPSVLEPFDVAPWTADVEQHLHVINDQLHSQLRRHCPRPRTGPQRPYIDEEIWRQRQLKLEHKAQLKHVHHLLRRETIARIFAAWRAPGSWHSSQSYNFGTTLRIGILKHGLGFRRQAAKLKEQIHKSKNASLQEVISHFSHTTAASEIQQKLKPFMGSSNRLKQGMAPLPLIRDAHGRPCVSHTAALQRWVEFFSEMEGQEDRVRTRHGSRPGDSFADVVFGYLMSRVLKTFAATVETTNILSKFPDEPSIDLHSRGFADQDSPPMTLLGPCWMDDLAIPLTATNNEELLQNLRVATSSILDTLRAHAMTPNLGKGKTEILFKPRGSGAHKWRKQLFGPLAPGYVTALGEYDIYKVNLVNSYLHLGGFTHYSGDLRREIKRRISIAHQSYNKHRKLIFQNGALAMDSRVEIFSSLILSRLMYGAETWTIQDMRTKEYLHSAIIKLYKRLLRCSADDHIMDEEVLHRLAMPSPVTLLRVKRLRYLSSLLNSGASAHWGLLNQDQTWLDLIRDDLQWMGDHLANSCNLGNPFEHTDRWLEIMRFHRGYWKRLIRRAKEHSILLNSRNFLCVAAHLRVRTMLKEQQCWRTPSTCTSRSSTPTPYFGCMLCGLRCKTLAGEGAHMNRTHGRVHPVRTLIDGTQCGACLKEYFTCSKLKQHLIRSDSCRQQLIGRKMRVVPLPGEGSTSNAALHHAWDGRLPPLQAAGPLPQAVCPRDFEPENTDLFEAISLMIVEVAETDLDLFESRVRHVIEGFPISWTDCCRTPRCIQNLLPQAELHPNEQLKEKIFWDLERICEPETWQFLRDPQRAPDVIPQLHEIEKEFEETKLHFQQSAAQVDPDFLQRCHAMDCRIFGNFIGFRIPALLKAGQAFAGKAKLSYALVLPDYGSMSRPVIKLKRRDNARDFAQAEVAAMAVAAVPERHGRSMGGSQVPLLLAAAAFARLCDAEDGEELVLTTDVAADGKLEVFLPCHSLALHALEVGTAPSIWSFREEHAESLGAVGKCTSLDEMYLNWWCQTPQLLRCNNKELPLPRQPEVQRVVSEEQGEQRFHMFHSKCETLVSVMACHGHGVRVQHPSKAEIRSSLEKSSAQTSRPDAAAGCRAEQESLQAAEIRRGHEAWIRQQRREPQAHLEGVCYCGFRSKEAILHHFRTSRRELRWADPPKRLFAGVQPDETGFHQIFPYRTQDDIIASAERAAMHPEVVVSHHLTAAARLLDPCPEMAKDMGLSSASLFTFRHYDQISGRVLPHLRHLASFLVEGARAIHSVKGDDLVQVAKMAIKMTALEFMVNCWIRPRKANSAPCTVQELWEALKARGGDVATAFLYVALQQANRDSMATLRKQLRHRNPSLWASYDELLPALHGQSLETLAHQFQSRADIQALQDLVYQRGGRCRRMSLAAALAERPSLVQAAQQRQAALVAAAKEARATEEKANKGWATSMRNLKRALINNDLSQQLDESKATKELAALAKKKKEEAERLTEEASQAQQEAEMEQSMQAPADRLAEDKSSAQEILQSDDVEEAWKEVLAGVAPALWEYGYPKALTFSFEVPQLGQWHAVGLAEAPDVPFEETRSKELSQFDLNFFSELPLPVQPVLRASAMALGIFDGHEAKMLAVEVAAGAMGSSGMSWSQVEADGTFCIYVTAFRAFELWLTLSDTSRPPLRFGPFMARSCDEVTHLGTLRPSYATKPGEWRNPVLPAGASIMLPRVEVGGTAHERCSCDAQAFLEGTETSTEELSKELSKELSRQEASIET</sequence>
<dbReference type="Gene3D" id="3.60.10.10">
    <property type="entry name" value="Endonuclease/exonuclease/phosphatase"/>
    <property type="match status" value="1"/>
</dbReference>
<evidence type="ECO:0000313" key="4">
    <source>
        <dbReference type="EMBL" id="CAL1126343.1"/>
    </source>
</evidence>
<keyword evidence="2" id="KW-0732">Signal</keyword>
<gene>
    <name evidence="3" type="ORF">C1SCF055_LOCUS1500</name>
</gene>
<feature type="region of interest" description="Disordered" evidence="1">
    <location>
        <begin position="3109"/>
        <end position="3141"/>
    </location>
</feature>
<dbReference type="InterPro" id="IPR036691">
    <property type="entry name" value="Endo/exonu/phosph_ase_sf"/>
</dbReference>